<proteinExistence type="predicted"/>
<evidence type="ECO:0000256" key="1">
    <source>
        <dbReference type="ARBA" id="ARBA00004141"/>
    </source>
</evidence>
<dbReference type="PROSITE" id="PS00217">
    <property type="entry name" value="SUGAR_TRANSPORT_2"/>
    <property type="match status" value="1"/>
</dbReference>
<evidence type="ECO:0000313" key="7">
    <source>
        <dbReference type="Proteomes" id="UP000293483"/>
    </source>
</evidence>
<feature type="transmembrane region" description="Helical" evidence="5">
    <location>
        <begin position="277"/>
        <end position="296"/>
    </location>
</feature>
<protein>
    <submittedName>
        <fullName evidence="6">YbfB/YjiJ family MFS transporter</fullName>
    </submittedName>
</protein>
<name>A0A4Q7AYX1_9GAMM</name>
<dbReference type="GO" id="GO:0022857">
    <property type="term" value="F:transmembrane transporter activity"/>
    <property type="evidence" value="ECO:0007669"/>
    <property type="project" value="InterPro"/>
</dbReference>
<feature type="transmembrane region" description="Helical" evidence="5">
    <location>
        <begin position="134"/>
        <end position="156"/>
    </location>
</feature>
<feature type="transmembrane region" description="Helical" evidence="5">
    <location>
        <begin position="38"/>
        <end position="62"/>
    </location>
</feature>
<keyword evidence="4 5" id="KW-0472">Membrane</keyword>
<sequence>MSSTRVKLSIFLCLCMCLGIGILRFSYTALLPTTRESFGWTAHFASILGSANLLGYLMGAFWAMRLPQTRVMAAYIQASAFAGMFSLMSCAFSGFPDLWYLFWRVISGICGGLIMILSPSIVAQCCELKDRFKINFIGFSGIGIGVLLATLFLPYLDQIAVRTAWLILSAFALAISACLNVLLQDLKPLLSTRSVKQHEQVQLNTVFLSLIAVYGCSAFAYVPHSLFWIDYLTQVLKLDLYWMNFNWILYGSGSALGAFCSYLLAKKLGNFTTLKMLYCTYVFAIAVAILNISPLFTFMSSFLTGLLNPAVVFLTSYTILQLYGNAYKKLWSIATLTFAAIQLIGGLSFSALQHFNVSYHQQFMIASAVLLIGTLQLFWVTRKKAHIAAQ</sequence>
<dbReference type="Gene3D" id="1.20.1250.20">
    <property type="entry name" value="MFS general substrate transporter like domains"/>
    <property type="match status" value="1"/>
</dbReference>
<evidence type="ECO:0000256" key="2">
    <source>
        <dbReference type="ARBA" id="ARBA00022692"/>
    </source>
</evidence>
<feature type="transmembrane region" description="Helical" evidence="5">
    <location>
        <begin position="203"/>
        <end position="227"/>
    </location>
</feature>
<evidence type="ECO:0000256" key="3">
    <source>
        <dbReference type="ARBA" id="ARBA00022989"/>
    </source>
</evidence>
<dbReference type="InterPro" id="IPR005829">
    <property type="entry name" value="Sugar_transporter_CS"/>
</dbReference>
<dbReference type="STRING" id="202951.GCA_001485025_02809"/>
<keyword evidence="3 5" id="KW-1133">Transmembrane helix</keyword>
<keyword evidence="2 5" id="KW-0812">Transmembrane</keyword>
<dbReference type="Proteomes" id="UP000293483">
    <property type="component" value="Unassembled WGS sequence"/>
</dbReference>
<dbReference type="SUPFAM" id="SSF103473">
    <property type="entry name" value="MFS general substrate transporter"/>
    <property type="match status" value="1"/>
</dbReference>
<evidence type="ECO:0000256" key="4">
    <source>
        <dbReference type="ARBA" id="ARBA00023136"/>
    </source>
</evidence>
<feature type="transmembrane region" description="Helical" evidence="5">
    <location>
        <begin position="330"/>
        <end position="351"/>
    </location>
</feature>
<comment type="subcellular location">
    <subcellularLocation>
        <location evidence="1">Membrane</location>
        <topology evidence="1">Multi-pass membrane protein</topology>
    </subcellularLocation>
</comment>
<dbReference type="GO" id="GO:0005886">
    <property type="term" value="C:plasma membrane"/>
    <property type="evidence" value="ECO:0007669"/>
    <property type="project" value="TreeGrafter"/>
</dbReference>
<dbReference type="RefSeq" id="WP_130145208.1">
    <property type="nucleotide sequence ID" value="NZ_SGSU01000007.1"/>
</dbReference>
<dbReference type="InterPro" id="IPR010645">
    <property type="entry name" value="MFS_4"/>
</dbReference>
<feature type="transmembrane region" description="Helical" evidence="5">
    <location>
        <begin position="302"/>
        <end position="323"/>
    </location>
</feature>
<feature type="transmembrane region" description="Helical" evidence="5">
    <location>
        <begin position="162"/>
        <end position="183"/>
    </location>
</feature>
<evidence type="ECO:0000313" key="6">
    <source>
        <dbReference type="EMBL" id="RZG67399.1"/>
    </source>
</evidence>
<organism evidence="6 7">
    <name type="scientific">Acinetobacter bouvetii</name>
    <dbReference type="NCBI Taxonomy" id="202951"/>
    <lineage>
        <taxon>Bacteria</taxon>
        <taxon>Pseudomonadati</taxon>
        <taxon>Pseudomonadota</taxon>
        <taxon>Gammaproteobacteria</taxon>
        <taxon>Moraxellales</taxon>
        <taxon>Moraxellaceae</taxon>
        <taxon>Acinetobacter</taxon>
    </lineage>
</organism>
<dbReference type="InterPro" id="IPR036259">
    <property type="entry name" value="MFS_trans_sf"/>
</dbReference>
<evidence type="ECO:0000256" key="5">
    <source>
        <dbReference type="SAM" id="Phobius"/>
    </source>
</evidence>
<feature type="transmembrane region" description="Helical" evidence="5">
    <location>
        <begin position="247"/>
        <end position="265"/>
    </location>
</feature>
<dbReference type="PANTHER" id="PTHR23537:SF1">
    <property type="entry name" value="SUGAR TRANSPORTER"/>
    <property type="match status" value="1"/>
</dbReference>
<dbReference type="PANTHER" id="PTHR23537">
    <property type="match status" value="1"/>
</dbReference>
<comment type="caution">
    <text evidence="6">The sequence shown here is derived from an EMBL/GenBank/DDBJ whole genome shotgun (WGS) entry which is preliminary data.</text>
</comment>
<dbReference type="Pfam" id="PF06779">
    <property type="entry name" value="MFS_4"/>
    <property type="match status" value="1"/>
</dbReference>
<dbReference type="EMBL" id="SGSU01000007">
    <property type="protein sequence ID" value="RZG67399.1"/>
    <property type="molecule type" value="Genomic_DNA"/>
</dbReference>
<dbReference type="AlphaFoldDB" id="A0A4Q7AYX1"/>
<feature type="transmembrane region" description="Helical" evidence="5">
    <location>
        <begin position="101"/>
        <end position="122"/>
    </location>
</feature>
<feature type="transmembrane region" description="Helical" evidence="5">
    <location>
        <begin position="74"/>
        <end position="95"/>
    </location>
</feature>
<accession>A0A4Q7AYX1</accession>
<gene>
    <name evidence="6" type="ORF">EXE25_07715</name>
</gene>
<reference evidence="6 7" key="1">
    <citation type="submission" date="2019-02" db="EMBL/GenBank/DDBJ databases">
        <title>The Batch Genome Submission of Acinetobacter spp. strains.</title>
        <authorList>
            <person name="Qin J."/>
            <person name="Hu Y."/>
            <person name="Ye H."/>
            <person name="Wei L."/>
            <person name="Feng Y."/>
            <person name="Zong Z."/>
        </authorList>
    </citation>
    <scope>NUCLEOTIDE SEQUENCE [LARGE SCALE GENOMIC DNA]</scope>
    <source>
        <strain evidence="6 7">WCHABo060081</strain>
    </source>
</reference>
<feature type="transmembrane region" description="Helical" evidence="5">
    <location>
        <begin position="363"/>
        <end position="381"/>
    </location>
</feature>